<gene>
    <name evidence="1" type="ORF">Q8F55_006072</name>
</gene>
<name>A0ABR3Q3C9_9TREE</name>
<dbReference type="GeneID" id="95987115"/>
<comment type="caution">
    <text evidence="1">The sequence shown here is derived from an EMBL/GenBank/DDBJ whole genome shotgun (WGS) entry which is preliminary data.</text>
</comment>
<protein>
    <submittedName>
        <fullName evidence="1">Uncharacterized protein</fullName>
    </submittedName>
</protein>
<dbReference type="EMBL" id="JBBXJM010000004">
    <property type="protein sequence ID" value="KAL1409239.1"/>
    <property type="molecule type" value="Genomic_DNA"/>
</dbReference>
<reference evidence="1 2" key="1">
    <citation type="submission" date="2023-08" db="EMBL/GenBank/DDBJ databases">
        <title>Annotated Genome Sequence of Vanrija albida AlHP1.</title>
        <authorList>
            <person name="Herzog R."/>
        </authorList>
    </citation>
    <scope>NUCLEOTIDE SEQUENCE [LARGE SCALE GENOMIC DNA]</scope>
    <source>
        <strain evidence="1 2">AlHP1</strain>
    </source>
</reference>
<proteinExistence type="predicted"/>
<dbReference type="RefSeq" id="XP_069209183.1">
    <property type="nucleotide sequence ID" value="XM_069354541.1"/>
</dbReference>
<evidence type="ECO:0000313" key="1">
    <source>
        <dbReference type="EMBL" id="KAL1409239.1"/>
    </source>
</evidence>
<dbReference type="Proteomes" id="UP001565368">
    <property type="component" value="Unassembled WGS sequence"/>
</dbReference>
<keyword evidence="2" id="KW-1185">Reference proteome</keyword>
<evidence type="ECO:0000313" key="2">
    <source>
        <dbReference type="Proteomes" id="UP001565368"/>
    </source>
</evidence>
<sequence length="198" mass="22039">MAIPAAAALVIEMLDTLDTDPKRGILAARRLNVLPGVQELWLEHGVRKLYGLDAKVAEGHDHKEAMRELGARRGKLLGARPVPGLSAFLDVETQINQAHALIDAVDQLAWQGVLDERALFPEKAAVRTHADVKREVAECTRSRRARWEEEVGARKMSPLERRDALREYYREGAAAEARGEGPLVVWRRERRAAMLGAA</sequence>
<organism evidence="1 2">
    <name type="scientific">Vanrija albida</name>
    <dbReference type="NCBI Taxonomy" id="181172"/>
    <lineage>
        <taxon>Eukaryota</taxon>
        <taxon>Fungi</taxon>
        <taxon>Dikarya</taxon>
        <taxon>Basidiomycota</taxon>
        <taxon>Agaricomycotina</taxon>
        <taxon>Tremellomycetes</taxon>
        <taxon>Trichosporonales</taxon>
        <taxon>Trichosporonaceae</taxon>
        <taxon>Vanrija</taxon>
    </lineage>
</organism>
<accession>A0ABR3Q3C9</accession>